<gene>
    <name evidence="1" type="ORF">F5876DRAFT_81173</name>
</gene>
<comment type="caution">
    <text evidence="1">The sequence shown here is derived from an EMBL/GenBank/DDBJ whole genome shotgun (WGS) entry which is preliminary data.</text>
</comment>
<organism evidence="1 2">
    <name type="scientific">Lentinula aff. lateritia</name>
    <dbReference type="NCBI Taxonomy" id="2804960"/>
    <lineage>
        <taxon>Eukaryota</taxon>
        <taxon>Fungi</taxon>
        <taxon>Dikarya</taxon>
        <taxon>Basidiomycota</taxon>
        <taxon>Agaricomycotina</taxon>
        <taxon>Agaricomycetes</taxon>
        <taxon>Agaricomycetidae</taxon>
        <taxon>Agaricales</taxon>
        <taxon>Marasmiineae</taxon>
        <taxon>Omphalotaceae</taxon>
        <taxon>Lentinula</taxon>
    </lineage>
</organism>
<evidence type="ECO:0000313" key="1">
    <source>
        <dbReference type="EMBL" id="KAJ3805981.1"/>
    </source>
</evidence>
<name>A0ACC1TMY5_9AGAR</name>
<proteinExistence type="predicted"/>
<protein>
    <submittedName>
        <fullName evidence="1">Uncharacterized protein</fullName>
    </submittedName>
</protein>
<reference evidence="1" key="1">
    <citation type="submission" date="2022-09" db="EMBL/GenBank/DDBJ databases">
        <title>A Global Phylogenomic Analysis of the Shiitake Genus Lentinula.</title>
        <authorList>
            <consortium name="DOE Joint Genome Institute"/>
            <person name="Sierra-Patev S."/>
            <person name="Min B."/>
            <person name="Naranjo-Ortiz M."/>
            <person name="Looney B."/>
            <person name="Konkel Z."/>
            <person name="Slot J.C."/>
            <person name="Sakamoto Y."/>
            <person name="Steenwyk J.L."/>
            <person name="Rokas A."/>
            <person name="Carro J."/>
            <person name="Camarero S."/>
            <person name="Ferreira P."/>
            <person name="Molpeceres G."/>
            <person name="Ruiz-Duenas F.J."/>
            <person name="Serrano A."/>
            <person name="Henrissat B."/>
            <person name="Drula E."/>
            <person name="Hughes K.W."/>
            <person name="Mata J.L."/>
            <person name="Ishikawa N.K."/>
            <person name="Vargas-Isla R."/>
            <person name="Ushijima S."/>
            <person name="Smith C.A."/>
            <person name="Ahrendt S."/>
            <person name="Andreopoulos W."/>
            <person name="He G."/>
            <person name="Labutti K."/>
            <person name="Lipzen A."/>
            <person name="Ng V."/>
            <person name="Riley R."/>
            <person name="Sandor L."/>
            <person name="Barry K."/>
            <person name="Martinez A.T."/>
            <person name="Xiao Y."/>
            <person name="Gibbons J.G."/>
            <person name="Terashima K."/>
            <person name="Grigoriev I.V."/>
            <person name="Hibbett D.S."/>
        </authorList>
    </citation>
    <scope>NUCLEOTIDE SEQUENCE</scope>
    <source>
        <strain evidence="1">TMI1499</strain>
    </source>
</reference>
<dbReference type="EMBL" id="MU795495">
    <property type="protein sequence ID" value="KAJ3805981.1"/>
    <property type="molecule type" value="Genomic_DNA"/>
</dbReference>
<keyword evidence="2" id="KW-1185">Reference proteome</keyword>
<sequence length="329" mass="35938">MSFTSPSTVTGAPNPVFPPASPPSHPNSAEMTVDVAIDELASTIEEPPLGQLALFRSVFGVGVSLARYIINDPLWPLLASAGLPCSFCVRGKKEANCSVVPHLARCSNCDDKKPCVLGWLAHFQYFSRKCSRNLVFARRFLEVHGDLGQRTHFTLPSKQWRNIAEKIEASTNSTVALIELNALDEQDQQEVDRLELGEFLRKQPQLPGPSATSSLPLPSPSVMATPCMPAKKRKRSVRQEEGGSSRRKHPVEEVSELDVVPEVHDRKRKCPVGESRDAEVPDYRRVVLVLRPLLVDAPALAALSGGPVNETVHSPPPSEESGSNRVPPP</sequence>
<accession>A0ACC1TMY5</accession>
<evidence type="ECO:0000313" key="2">
    <source>
        <dbReference type="Proteomes" id="UP001163835"/>
    </source>
</evidence>
<dbReference type="Proteomes" id="UP001163835">
    <property type="component" value="Unassembled WGS sequence"/>
</dbReference>